<sequence length="69" mass="7968">MYIYLYIAKLRCLSYIPHKQETAASISLISKGHSKVVDERERESSAQPCWPVLDEARPCKTEVCPRERS</sequence>
<organism evidence="1 2">
    <name type="scientific">Methylocella tundrae</name>
    <dbReference type="NCBI Taxonomy" id="227605"/>
    <lineage>
        <taxon>Bacteria</taxon>
        <taxon>Pseudomonadati</taxon>
        <taxon>Pseudomonadota</taxon>
        <taxon>Alphaproteobacteria</taxon>
        <taxon>Hyphomicrobiales</taxon>
        <taxon>Beijerinckiaceae</taxon>
        <taxon>Methylocella</taxon>
    </lineage>
</organism>
<evidence type="ECO:0000313" key="2">
    <source>
        <dbReference type="Proteomes" id="UP000294360"/>
    </source>
</evidence>
<dbReference type="Proteomes" id="UP000294360">
    <property type="component" value="Chromosome"/>
</dbReference>
<dbReference type="AlphaFoldDB" id="A0A4U8YV45"/>
<proteinExistence type="predicted"/>
<dbReference type="KEGG" id="mtun:MTUNDRAET4_0745"/>
<gene>
    <name evidence="1" type="ORF">MTUNDRAET4_0745</name>
</gene>
<reference evidence="1 2" key="1">
    <citation type="submission" date="2019-03" db="EMBL/GenBank/DDBJ databases">
        <authorList>
            <person name="Kox A.R. M."/>
        </authorList>
    </citation>
    <scope>NUCLEOTIDE SEQUENCE [LARGE SCALE GENOMIC DNA]</scope>
    <source>
        <strain evidence="1">MTUNDRAET4 annotated genome</strain>
    </source>
</reference>
<name>A0A4U8YV45_METTU</name>
<accession>A0A4U8YV45</accession>
<dbReference type="EMBL" id="LR536450">
    <property type="protein sequence ID" value="VFU07638.1"/>
    <property type="molecule type" value="Genomic_DNA"/>
</dbReference>
<protein>
    <submittedName>
        <fullName evidence="1">Uncharacterized protein</fullName>
    </submittedName>
</protein>
<evidence type="ECO:0000313" key="1">
    <source>
        <dbReference type="EMBL" id="VFU07638.1"/>
    </source>
</evidence>